<sequence>MNLTHITTDGDRWDLLAWRYYRDVSRIPLLIDANPHIAIDEVLTSGQTVIVPLVEEEVSTEELPPWKR</sequence>
<dbReference type="RefSeq" id="WP_380186754.1">
    <property type="nucleotide sequence ID" value="NZ_JBHTBQ010000009.1"/>
</dbReference>
<evidence type="ECO:0000313" key="2">
    <source>
        <dbReference type="Proteomes" id="UP001596473"/>
    </source>
</evidence>
<proteinExistence type="predicted"/>
<organism evidence="1 2">
    <name type="scientific">Iodobacter arcticus</name>
    <dbReference type="NCBI Taxonomy" id="590593"/>
    <lineage>
        <taxon>Bacteria</taxon>
        <taxon>Pseudomonadati</taxon>
        <taxon>Pseudomonadota</taxon>
        <taxon>Betaproteobacteria</taxon>
        <taxon>Neisseriales</taxon>
        <taxon>Chitinibacteraceae</taxon>
        <taxon>Iodobacter</taxon>
    </lineage>
</organism>
<keyword evidence="2" id="KW-1185">Reference proteome</keyword>
<dbReference type="InterPro" id="IPR008861">
    <property type="entry name" value="GpX-like"/>
</dbReference>
<gene>
    <name evidence="1" type="ORF">ACFQNF_05550</name>
</gene>
<comment type="caution">
    <text evidence="1">The sequence shown here is derived from an EMBL/GenBank/DDBJ whole genome shotgun (WGS) entry which is preliminary data.</text>
</comment>
<dbReference type="Proteomes" id="UP001596473">
    <property type="component" value="Unassembled WGS sequence"/>
</dbReference>
<dbReference type="EMBL" id="JBHTBQ010000009">
    <property type="protein sequence ID" value="MFC7419339.1"/>
    <property type="molecule type" value="Genomic_DNA"/>
</dbReference>
<dbReference type="Pfam" id="PF05489">
    <property type="entry name" value="Phage_tail_X"/>
    <property type="match status" value="1"/>
</dbReference>
<accession>A0ABW2QWY7</accession>
<name>A0ABW2QWY7_9NEIS</name>
<reference evidence="2" key="1">
    <citation type="journal article" date="2019" name="Int. J. Syst. Evol. Microbiol.">
        <title>The Global Catalogue of Microorganisms (GCM) 10K type strain sequencing project: providing services to taxonomists for standard genome sequencing and annotation.</title>
        <authorList>
            <consortium name="The Broad Institute Genomics Platform"/>
            <consortium name="The Broad Institute Genome Sequencing Center for Infectious Disease"/>
            <person name="Wu L."/>
            <person name="Ma J."/>
        </authorList>
    </citation>
    <scope>NUCLEOTIDE SEQUENCE [LARGE SCALE GENOMIC DNA]</scope>
    <source>
        <strain evidence="2">CCUG 62945</strain>
    </source>
</reference>
<protein>
    <submittedName>
        <fullName evidence="1">Tail protein X</fullName>
    </submittedName>
</protein>
<evidence type="ECO:0000313" key="1">
    <source>
        <dbReference type="EMBL" id="MFC7419339.1"/>
    </source>
</evidence>